<keyword evidence="1" id="KW-0472">Membrane</keyword>
<organism evidence="2 3">
    <name type="scientific">Desulfofundulus luciae</name>
    <dbReference type="NCBI Taxonomy" id="74702"/>
    <lineage>
        <taxon>Bacteria</taxon>
        <taxon>Bacillati</taxon>
        <taxon>Bacillota</taxon>
        <taxon>Clostridia</taxon>
        <taxon>Eubacteriales</taxon>
        <taxon>Peptococcaceae</taxon>
        <taxon>Desulfofundulus</taxon>
    </lineage>
</organism>
<comment type="caution">
    <text evidence="2">The sequence shown here is derived from an EMBL/GenBank/DDBJ whole genome shotgun (WGS) entry which is preliminary data.</text>
</comment>
<keyword evidence="3" id="KW-1185">Reference proteome</keyword>
<keyword evidence="1" id="KW-1133">Transmembrane helix</keyword>
<protein>
    <submittedName>
        <fullName evidence="2">Uncharacterized protein</fullName>
    </submittedName>
</protein>
<feature type="transmembrane region" description="Helical" evidence="1">
    <location>
        <begin position="36"/>
        <end position="64"/>
    </location>
</feature>
<dbReference type="Proteomes" id="UP001225644">
    <property type="component" value="Unassembled WGS sequence"/>
</dbReference>
<gene>
    <name evidence="2" type="ORF">J2Z49_001909</name>
</gene>
<evidence type="ECO:0000313" key="3">
    <source>
        <dbReference type="Proteomes" id="UP001225644"/>
    </source>
</evidence>
<reference evidence="2 3" key="1">
    <citation type="submission" date="2023-07" db="EMBL/GenBank/DDBJ databases">
        <title>Genomic Encyclopedia of Type Strains, Phase IV (KMG-IV): sequencing the most valuable type-strain genomes for metagenomic binning, comparative biology and taxonomic classification.</title>
        <authorList>
            <person name="Goeker M."/>
        </authorList>
    </citation>
    <scope>NUCLEOTIDE SEQUENCE [LARGE SCALE GENOMIC DNA]</scope>
    <source>
        <strain evidence="2 3">DSM 12396</strain>
    </source>
</reference>
<sequence length="72" mass="7920">MPDSGGVSSQFEPLSLSRLKGGHTTERFAAELADRALYFGLGLLAYAVFRSVIILTIATAYSFWELFRSRGC</sequence>
<keyword evidence="1" id="KW-0812">Transmembrane</keyword>
<dbReference type="EMBL" id="JAUSUX010000014">
    <property type="protein sequence ID" value="MDQ0286792.1"/>
    <property type="molecule type" value="Genomic_DNA"/>
</dbReference>
<accession>A0ABU0B3E0</accession>
<name>A0ABU0B3E0_9FIRM</name>
<proteinExistence type="predicted"/>
<evidence type="ECO:0000313" key="2">
    <source>
        <dbReference type="EMBL" id="MDQ0286792.1"/>
    </source>
</evidence>
<evidence type="ECO:0000256" key="1">
    <source>
        <dbReference type="SAM" id="Phobius"/>
    </source>
</evidence>